<proteinExistence type="predicted"/>
<name>A0ABD7HFI4_9MYCO</name>
<keyword evidence="2" id="KW-0732">Signal</keyword>
<feature type="region of interest" description="Disordered" evidence="1">
    <location>
        <begin position="25"/>
        <end position="48"/>
    </location>
</feature>
<dbReference type="InterPro" id="IPR024520">
    <property type="entry name" value="DUF3558"/>
</dbReference>
<feature type="signal peptide" evidence="2">
    <location>
        <begin position="1"/>
        <end position="23"/>
    </location>
</feature>
<organism evidence="3 4">
    <name type="scientific">Mycobacteroides abscessus</name>
    <dbReference type="NCBI Taxonomy" id="36809"/>
    <lineage>
        <taxon>Bacteria</taxon>
        <taxon>Bacillati</taxon>
        <taxon>Actinomycetota</taxon>
        <taxon>Actinomycetes</taxon>
        <taxon>Mycobacteriales</taxon>
        <taxon>Mycobacteriaceae</taxon>
        <taxon>Mycobacteroides</taxon>
    </lineage>
</organism>
<dbReference type="Pfam" id="PF12079">
    <property type="entry name" value="DUF3558"/>
    <property type="match status" value="1"/>
</dbReference>
<dbReference type="Proteomes" id="UP000284557">
    <property type="component" value="Unassembled WGS sequence"/>
</dbReference>
<protein>
    <submittedName>
        <fullName evidence="3">DUF3558 domain-containing protein</fullName>
    </submittedName>
</protein>
<feature type="compositionally biased region" description="Polar residues" evidence="1">
    <location>
        <begin position="34"/>
        <end position="44"/>
    </location>
</feature>
<evidence type="ECO:0000313" key="4">
    <source>
        <dbReference type="Proteomes" id="UP000284557"/>
    </source>
</evidence>
<evidence type="ECO:0000256" key="1">
    <source>
        <dbReference type="SAM" id="MobiDB-lite"/>
    </source>
</evidence>
<dbReference type="EMBL" id="QXBN01000105">
    <property type="protein sequence ID" value="RIT24702.1"/>
    <property type="molecule type" value="Genomic_DNA"/>
</dbReference>
<feature type="chain" id="PRO_5044741264" evidence="2">
    <location>
        <begin position="24"/>
        <end position="185"/>
    </location>
</feature>
<reference evidence="3 4" key="1">
    <citation type="submission" date="2018-08" db="EMBL/GenBank/DDBJ databases">
        <title>Linezolid Resistance in Mycobacterium abscessus: MIC Distribution and Comprehensive Investigation of Resistance Mechanisms.</title>
        <authorList>
            <person name="Ye M."/>
            <person name="Xu L."/>
            <person name="Zou Y."/>
            <person name="Li B."/>
            <person name="Guo Q."/>
            <person name="Zhang Y."/>
            <person name="Zhan M."/>
            <person name="Xu B."/>
            <person name="Yu F."/>
            <person name="Zhang Z."/>
            <person name="Chu H."/>
        </authorList>
    </citation>
    <scope>NUCLEOTIDE SEQUENCE [LARGE SCALE GENOMIC DNA]</scope>
    <source>
        <strain evidence="3 4">G143</strain>
    </source>
</reference>
<dbReference type="PROSITE" id="PS51257">
    <property type="entry name" value="PROKAR_LIPOPROTEIN"/>
    <property type="match status" value="1"/>
</dbReference>
<comment type="caution">
    <text evidence="3">The sequence shown here is derived from an EMBL/GenBank/DDBJ whole genome shotgun (WGS) entry which is preliminary data.</text>
</comment>
<evidence type="ECO:0000256" key="2">
    <source>
        <dbReference type="SAM" id="SignalP"/>
    </source>
</evidence>
<dbReference type="AlphaFoldDB" id="A0ABD7HFI4"/>
<evidence type="ECO:0000313" key="3">
    <source>
        <dbReference type="EMBL" id="RIT24702.1"/>
    </source>
</evidence>
<sequence length="185" mass="19739">MLRMAIGAVLTMLLTGCSSTISGSGTTSISDSDAPSQPTSTTEHTSAKFDPCTDIPANVIAQLQLDNGTPRPDSQNGGEIKNVFCMYHSRGDYYLTVAASNYTLDMLRKADNYWGFQDLEIGGRPALFGYRTPEPSVDSCALNIAASSGVYGVMVGTARHSFAPYPDCLTAARTNAEALVSYFPQ</sequence>
<gene>
    <name evidence="3" type="ORF">D2E76_28840</name>
</gene>
<accession>A0ABD7HFI4</accession>